<organism evidence="1">
    <name type="scientific">marine sediment metagenome</name>
    <dbReference type="NCBI Taxonomy" id="412755"/>
    <lineage>
        <taxon>unclassified sequences</taxon>
        <taxon>metagenomes</taxon>
        <taxon>ecological metagenomes</taxon>
    </lineage>
</organism>
<reference evidence="1" key="1">
    <citation type="journal article" date="2014" name="Front. Microbiol.">
        <title>High frequency of phylogenetically diverse reductive dehalogenase-homologous genes in deep subseafloor sedimentary metagenomes.</title>
        <authorList>
            <person name="Kawai M."/>
            <person name="Futagami T."/>
            <person name="Toyoda A."/>
            <person name="Takaki Y."/>
            <person name="Nishi S."/>
            <person name="Hori S."/>
            <person name="Arai W."/>
            <person name="Tsubouchi T."/>
            <person name="Morono Y."/>
            <person name="Uchiyama I."/>
            <person name="Ito T."/>
            <person name="Fujiyama A."/>
            <person name="Inagaki F."/>
            <person name="Takami H."/>
        </authorList>
    </citation>
    <scope>NUCLEOTIDE SEQUENCE</scope>
    <source>
        <strain evidence="1">Expedition CK06-06</strain>
    </source>
</reference>
<gene>
    <name evidence="1" type="ORF">S03H2_30161</name>
</gene>
<accession>X1HAM5</accession>
<comment type="caution">
    <text evidence="1">The sequence shown here is derived from an EMBL/GenBank/DDBJ whole genome shotgun (WGS) entry which is preliminary data.</text>
</comment>
<protein>
    <submittedName>
        <fullName evidence="1">Uncharacterized protein</fullName>
    </submittedName>
</protein>
<name>X1HAM5_9ZZZZ</name>
<dbReference type="AlphaFoldDB" id="X1HAM5"/>
<proteinExistence type="predicted"/>
<dbReference type="EMBL" id="BARU01018236">
    <property type="protein sequence ID" value="GAH54110.1"/>
    <property type="molecule type" value="Genomic_DNA"/>
</dbReference>
<sequence>MVVEIHEDLPLVEPGAAWIKQVWLPLLKWDYGTNWSVSPAFMVNTYKSGIVYRIPTDFTAIKNLFFIGWREMTGMVTFTTRIRIGKCGLSWHLLDQIQVLNANMTNGILYCVDLVPIYAPFLDNLTVDDLIRIYIVQNTVANTWMYGFDLRYT</sequence>
<evidence type="ECO:0000313" key="1">
    <source>
        <dbReference type="EMBL" id="GAH54110.1"/>
    </source>
</evidence>